<feature type="transmembrane region" description="Helical" evidence="1">
    <location>
        <begin position="99"/>
        <end position="118"/>
    </location>
</feature>
<reference evidence="2 3" key="1">
    <citation type="journal article" date="2015" name="Nature">
        <title>rRNA introns, odd ribosomes, and small enigmatic genomes across a large radiation of phyla.</title>
        <authorList>
            <person name="Brown C.T."/>
            <person name="Hug L.A."/>
            <person name="Thomas B.C."/>
            <person name="Sharon I."/>
            <person name="Castelle C.J."/>
            <person name="Singh A."/>
            <person name="Wilkins M.J."/>
            <person name="Williams K.H."/>
            <person name="Banfield J.F."/>
        </authorList>
    </citation>
    <scope>NUCLEOTIDE SEQUENCE [LARGE SCALE GENOMIC DNA]</scope>
</reference>
<evidence type="ECO:0000313" key="3">
    <source>
        <dbReference type="Proteomes" id="UP000033860"/>
    </source>
</evidence>
<evidence type="ECO:0000256" key="1">
    <source>
        <dbReference type="SAM" id="Phobius"/>
    </source>
</evidence>
<gene>
    <name evidence="2" type="ORF">UX85_C0008G0007</name>
</gene>
<dbReference type="EMBL" id="LCNT01000008">
    <property type="protein sequence ID" value="KKU60633.1"/>
    <property type="molecule type" value="Genomic_DNA"/>
</dbReference>
<accession>A0A0G1U2R8</accession>
<feature type="transmembrane region" description="Helical" evidence="1">
    <location>
        <begin position="202"/>
        <end position="224"/>
    </location>
</feature>
<feature type="transmembrane region" description="Helical" evidence="1">
    <location>
        <begin position="169"/>
        <end position="187"/>
    </location>
</feature>
<dbReference type="Proteomes" id="UP000033860">
    <property type="component" value="Unassembled WGS sequence"/>
</dbReference>
<comment type="caution">
    <text evidence="2">The sequence shown here is derived from an EMBL/GenBank/DDBJ whole genome shotgun (WGS) entry which is preliminary data.</text>
</comment>
<keyword evidence="1" id="KW-1133">Transmembrane helix</keyword>
<protein>
    <submittedName>
        <fullName evidence="2">Putative membrane protein</fullName>
    </submittedName>
</protein>
<keyword evidence="1" id="KW-0812">Transmembrane</keyword>
<name>A0A0G1U2R8_9BACT</name>
<evidence type="ECO:0000313" key="2">
    <source>
        <dbReference type="EMBL" id="KKU60633.1"/>
    </source>
</evidence>
<keyword evidence="1" id="KW-0472">Membrane</keyword>
<dbReference type="AlphaFoldDB" id="A0A0G1U2R8"/>
<proteinExistence type="predicted"/>
<feature type="transmembrane region" description="Helical" evidence="1">
    <location>
        <begin position="138"/>
        <end position="157"/>
    </location>
</feature>
<feature type="transmembrane region" description="Helical" evidence="1">
    <location>
        <begin position="44"/>
        <end position="66"/>
    </location>
</feature>
<sequence length="232" mass="25629">MLLSLLAFILTAILLYLSSRALIGHLIKLLMRLTHSQEATVNLLFFFLLPGVFLHEFSHILSAELLRVPTGELSLKPQLREGELRLGSAQIAATDPIRLTLIGTAPFVVGLIVLYLLIRVGLNLNLAENLLSQLQTLSAFLPFYRLALTLYLVFAIANTMFSSPSDLQAAGVPVVLILILLGVFKLANLNLPAAIPQFTANLFWLLASLFALILILNLALLLPLRFLTPRRR</sequence>
<organism evidence="2 3">
    <name type="scientific">Candidatus Beckwithbacteria bacterium GW2011_GWB1_47_15</name>
    <dbReference type="NCBI Taxonomy" id="1618371"/>
    <lineage>
        <taxon>Bacteria</taxon>
        <taxon>Candidatus Beckwithiibacteriota</taxon>
    </lineage>
</organism>